<dbReference type="PRINTS" id="PR00153">
    <property type="entry name" value="CSAPPISMRASE"/>
</dbReference>
<evidence type="ECO:0000313" key="7">
    <source>
        <dbReference type="Proteomes" id="UP001174909"/>
    </source>
</evidence>
<dbReference type="CDD" id="cd00317">
    <property type="entry name" value="cyclophilin"/>
    <property type="match status" value="1"/>
</dbReference>
<accession>A0AA35SZ36</accession>
<gene>
    <name evidence="6" type="ORF">GBAR_LOCUS21464</name>
</gene>
<dbReference type="InterPro" id="IPR002130">
    <property type="entry name" value="Cyclophilin-type_PPIase_dom"/>
</dbReference>
<reference evidence="6" key="1">
    <citation type="submission" date="2023-03" db="EMBL/GenBank/DDBJ databases">
        <authorList>
            <person name="Steffen K."/>
            <person name="Cardenas P."/>
        </authorList>
    </citation>
    <scope>NUCLEOTIDE SEQUENCE</scope>
</reference>
<dbReference type="Pfam" id="PF00160">
    <property type="entry name" value="Pro_isomerase"/>
    <property type="match status" value="1"/>
</dbReference>
<dbReference type="Proteomes" id="UP001174909">
    <property type="component" value="Unassembled WGS sequence"/>
</dbReference>
<dbReference type="PROSITE" id="PS00170">
    <property type="entry name" value="CSA_PPIASE_1"/>
    <property type="match status" value="1"/>
</dbReference>
<dbReference type="GO" id="GO:0003755">
    <property type="term" value="F:peptidyl-prolyl cis-trans isomerase activity"/>
    <property type="evidence" value="ECO:0007669"/>
    <property type="project" value="UniProtKB-UniRule"/>
</dbReference>
<dbReference type="PIRSF" id="PIRSF001467">
    <property type="entry name" value="Peptidylpro_ismrse"/>
    <property type="match status" value="1"/>
</dbReference>
<comment type="similarity">
    <text evidence="3">Belongs to the cyclophilin-type PPIase family.</text>
</comment>
<feature type="compositionally biased region" description="Basic and acidic residues" evidence="4">
    <location>
        <begin position="170"/>
        <end position="187"/>
    </location>
</feature>
<dbReference type="InterPro" id="IPR044666">
    <property type="entry name" value="Cyclophilin_A-like"/>
</dbReference>
<evidence type="ECO:0000256" key="1">
    <source>
        <dbReference type="ARBA" id="ARBA00023110"/>
    </source>
</evidence>
<proteinExistence type="inferred from homology"/>
<evidence type="ECO:0000256" key="3">
    <source>
        <dbReference type="RuleBase" id="RU363019"/>
    </source>
</evidence>
<dbReference type="Gene3D" id="2.40.100.10">
    <property type="entry name" value="Cyclophilin-like"/>
    <property type="match status" value="1"/>
</dbReference>
<comment type="caution">
    <text evidence="6">The sequence shown here is derived from an EMBL/GenBank/DDBJ whole genome shotgun (WGS) entry which is preliminary data.</text>
</comment>
<evidence type="ECO:0000313" key="6">
    <source>
        <dbReference type="EMBL" id="CAI8038503.1"/>
    </source>
</evidence>
<dbReference type="InterPro" id="IPR020892">
    <property type="entry name" value="Cyclophilin-type_PPIase_CS"/>
</dbReference>
<evidence type="ECO:0000259" key="5">
    <source>
        <dbReference type="PROSITE" id="PS50072"/>
    </source>
</evidence>
<keyword evidence="2 3" id="KW-0413">Isomerase</keyword>
<dbReference type="GO" id="GO:0006457">
    <property type="term" value="P:protein folding"/>
    <property type="evidence" value="ECO:0007669"/>
    <property type="project" value="InterPro"/>
</dbReference>
<comment type="catalytic activity">
    <reaction evidence="3">
        <text>[protein]-peptidylproline (omega=180) = [protein]-peptidylproline (omega=0)</text>
        <dbReference type="Rhea" id="RHEA:16237"/>
        <dbReference type="Rhea" id="RHEA-COMP:10747"/>
        <dbReference type="Rhea" id="RHEA-COMP:10748"/>
        <dbReference type="ChEBI" id="CHEBI:83833"/>
        <dbReference type="ChEBI" id="CHEBI:83834"/>
        <dbReference type="EC" id="5.2.1.8"/>
    </reaction>
</comment>
<comment type="function">
    <text evidence="3">PPIases accelerate the folding of proteins. It catalyzes the cis-trans isomerization of proline imidic peptide bonds in oligopeptides.</text>
</comment>
<dbReference type="EMBL" id="CASHTH010002995">
    <property type="protein sequence ID" value="CAI8038503.1"/>
    <property type="molecule type" value="Genomic_DNA"/>
</dbReference>
<evidence type="ECO:0000256" key="2">
    <source>
        <dbReference type="ARBA" id="ARBA00023235"/>
    </source>
</evidence>
<keyword evidence="7" id="KW-1185">Reference proteome</keyword>
<dbReference type="PROSITE" id="PS50072">
    <property type="entry name" value="CSA_PPIASE_2"/>
    <property type="match status" value="1"/>
</dbReference>
<dbReference type="InterPro" id="IPR024936">
    <property type="entry name" value="Cyclophilin-type_PPIase"/>
</dbReference>
<dbReference type="EC" id="5.2.1.8" evidence="3"/>
<dbReference type="PANTHER" id="PTHR45625:SF4">
    <property type="entry name" value="PEPTIDYLPROLYL ISOMERASE DOMAIN AND WD REPEAT-CONTAINING PROTEIN 1"/>
    <property type="match status" value="1"/>
</dbReference>
<organism evidence="6 7">
    <name type="scientific">Geodia barretti</name>
    <name type="common">Barrett's horny sponge</name>
    <dbReference type="NCBI Taxonomy" id="519541"/>
    <lineage>
        <taxon>Eukaryota</taxon>
        <taxon>Metazoa</taxon>
        <taxon>Porifera</taxon>
        <taxon>Demospongiae</taxon>
        <taxon>Heteroscleromorpha</taxon>
        <taxon>Tetractinellida</taxon>
        <taxon>Astrophorina</taxon>
        <taxon>Geodiidae</taxon>
        <taxon>Geodia</taxon>
    </lineage>
</organism>
<dbReference type="PANTHER" id="PTHR45625">
    <property type="entry name" value="PEPTIDYL-PROLYL CIS-TRANS ISOMERASE-RELATED"/>
    <property type="match status" value="1"/>
</dbReference>
<protein>
    <recommendedName>
        <fullName evidence="3">Peptidyl-prolyl cis-trans isomerase</fullName>
        <shortName evidence="3">PPIase</shortName>
        <ecNumber evidence="3">5.2.1.8</ecNumber>
    </recommendedName>
</protein>
<dbReference type="InterPro" id="IPR029000">
    <property type="entry name" value="Cyclophilin-like_dom_sf"/>
</dbReference>
<dbReference type="AlphaFoldDB" id="A0AA35SZ36"/>
<keyword evidence="1 3" id="KW-0697">Rotamase</keyword>
<name>A0AA35SZ36_GEOBA</name>
<sequence>MQWDSPPAMEIDSDKQYTATIELEKDDGKVEVELFADKAPMMVNNFVFLARQGYYDGVTFHRVIEGFMAQTGDPTGTGRGGPGYRVDNEFHHDLRHDGPGVLSMANAGVQGGRGTNGSQFFITFVPTPFLDGLNPDGSAKDCSSESCHPVFGRVTEGMEHVFAISPRDPGSAREPGDRIRTISIVER</sequence>
<feature type="region of interest" description="Disordered" evidence="4">
    <location>
        <begin position="166"/>
        <end position="187"/>
    </location>
</feature>
<evidence type="ECO:0000256" key="4">
    <source>
        <dbReference type="SAM" id="MobiDB-lite"/>
    </source>
</evidence>
<dbReference type="SUPFAM" id="SSF50891">
    <property type="entry name" value="Cyclophilin-like"/>
    <property type="match status" value="1"/>
</dbReference>
<feature type="domain" description="PPIase cyclophilin-type" evidence="5">
    <location>
        <begin position="17"/>
        <end position="186"/>
    </location>
</feature>